<dbReference type="AlphaFoldDB" id="A0A368P5Y8"/>
<evidence type="ECO:0000313" key="1">
    <source>
        <dbReference type="EMBL" id="RCU57866.1"/>
    </source>
</evidence>
<accession>A0A368P5Y8</accession>
<dbReference type="EMBL" id="QPIG01000001">
    <property type="protein sequence ID" value="RCU57866.1"/>
    <property type="molecule type" value="Genomic_DNA"/>
</dbReference>
<dbReference type="Proteomes" id="UP000252249">
    <property type="component" value="Unassembled WGS sequence"/>
</dbReference>
<protein>
    <submittedName>
        <fullName evidence="1">Uncharacterized protein</fullName>
    </submittedName>
</protein>
<comment type="caution">
    <text evidence="1">The sequence shown here is derived from an EMBL/GenBank/DDBJ whole genome shotgun (WGS) entry which is preliminary data.</text>
</comment>
<dbReference type="InterPro" id="IPR045767">
    <property type="entry name" value="DUF6134"/>
</dbReference>
<organism evidence="1 2">
    <name type="scientific">Oceanihabitans sediminis</name>
    <dbReference type="NCBI Taxonomy" id="1812012"/>
    <lineage>
        <taxon>Bacteria</taxon>
        <taxon>Pseudomonadati</taxon>
        <taxon>Bacteroidota</taxon>
        <taxon>Flavobacteriia</taxon>
        <taxon>Flavobacteriales</taxon>
        <taxon>Flavobacteriaceae</taxon>
        <taxon>Oceanihabitans</taxon>
    </lineage>
</organism>
<keyword evidence="2" id="KW-1185">Reference proteome</keyword>
<sequence>MLFYLILFHVFSFQDLGATTNQTLLNFDIILKGKIVGQLQASKSFKDSKMHYQSKTDISTRFIKEIHVNYKYHVVFSNNKLQESDVNVVVNNKPHAETKIEREQNHYLVKQEKKEARVFKEAINYSTILLYFEEPKNIKHCFSEEEGKMNTIVPLGNHTYKKVNARGNESIYYYENGKLIKAEIDGGLIKFQIQAK</sequence>
<reference evidence="1 2" key="1">
    <citation type="submission" date="2018-07" db="EMBL/GenBank/DDBJ databases">
        <title>Oceanihabitans testaceum sp. nov., isolated from marine sediment.</title>
        <authorList>
            <person name="Li C.-M."/>
        </authorList>
    </citation>
    <scope>NUCLEOTIDE SEQUENCE [LARGE SCALE GENOMIC DNA]</scope>
    <source>
        <strain evidence="1 2">S9-10</strain>
    </source>
</reference>
<gene>
    <name evidence="1" type="ORF">DU428_00285</name>
</gene>
<evidence type="ECO:0000313" key="2">
    <source>
        <dbReference type="Proteomes" id="UP000252249"/>
    </source>
</evidence>
<dbReference type="Pfam" id="PF19630">
    <property type="entry name" value="DUF6134"/>
    <property type="match status" value="1"/>
</dbReference>
<dbReference type="RefSeq" id="WP_113965527.1">
    <property type="nucleotide sequence ID" value="NZ_QNRP01000001.1"/>
</dbReference>
<dbReference type="OrthoDB" id="1121030at2"/>
<name>A0A368P5Y8_9FLAO</name>
<proteinExistence type="predicted"/>